<comment type="subcellular location">
    <subcellularLocation>
        <location evidence="1">Mitochondrion outer membrane</location>
        <topology evidence="1">Multi-pass membrane protein</topology>
    </subcellularLocation>
</comment>
<protein>
    <recommendedName>
        <fullName evidence="18">Glutathione S-transferase 3, mitochondrial</fullName>
        <ecNumber evidence="15">4.4.1.20</ecNumber>
    </recommendedName>
    <alternativeName>
        <fullName evidence="19">Glutathione peroxidase MGST3</fullName>
    </alternativeName>
    <alternativeName>
        <fullName evidence="20">LTC4 synthase MGST3</fullName>
    </alternativeName>
</protein>
<evidence type="ECO:0000256" key="11">
    <source>
        <dbReference type="ARBA" id="ARBA00023239"/>
    </source>
</evidence>
<reference evidence="22 23" key="1">
    <citation type="submission" date="2024-09" db="EMBL/GenBank/DDBJ databases">
        <title>Chromosome-scale assembly of Riccia sorocarpa.</title>
        <authorList>
            <person name="Paukszto L."/>
        </authorList>
    </citation>
    <scope>NUCLEOTIDE SEQUENCE [LARGE SCALE GENOMIC DNA]</scope>
    <source>
        <strain evidence="22">LP-2024</strain>
        <tissue evidence="22">Aerial parts of the thallus</tissue>
    </source>
</reference>
<comment type="pathway">
    <text evidence="14">Lipid metabolism; arachidonate metabolism.</text>
</comment>
<evidence type="ECO:0000256" key="1">
    <source>
        <dbReference type="ARBA" id="ARBA00004374"/>
    </source>
</evidence>
<evidence type="ECO:0000256" key="9">
    <source>
        <dbReference type="ARBA" id="ARBA00023136"/>
    </source>
</evidence>
<sequence>MAIELSRDFGFVPLVVVLTSFLNIYMSMGVGRARKRYNVPYPTLYAVESDNKDAKQFNCVQRGHQNFLETLPLFLATLILGGLKHPQLAAVLGVAYVVGRYFYFKGYSTGVPENRLKSEIIFMPAMIALIGCTVSLSVSLLTAG</sequence>
<comment type="catalytic activity">
    <reaction evidence="17">
        <text>15-deoxy-Delta(12,14)-prostaglandin J2 + glutathione = 15-deoxy-Delta(12,14)-prostaglandin J2-S-(R)-glutathione</text>
        <dbReference type="Rhea" id="RHEA:75963"/>
        <dbReference type="ChEBI" id="CHEBI:57925"/>
        <dbReference type="ChEBI" id="CHEBI:85236"/>
        <dbReference type="ChEBI" id="CHEBI:194498"/>
    </reaction>
    <physiologicalReaction direction="left-to-right" evidence="17">
        <dbReference type="Rhea" id="RHEA:75964"/>
    </physiologicalReaction>
</comment>
<keyword evidence="7" id="KW-0443">Lipid metabolism</keyword>
<keyword evidence="8" id="KW-0496">Mitochondrion</keyword>
<dbReference type="Pfam" id="PF01124">
    <property type="entry name" value="MAPEG"/>
    <property type="match status" value="1"/>
</dbReference>
<evidence type="ECO:0000256" key="16">
    <source>
        <dbReference type="ARBA" id="ARBA00049298"/>
    </source>
</evidence>
<accession>A0ABD3GFJ8</accession>
<comment type="pathway">
    <text evidence="13">Lipid metabolism; leukotriene C4 biosynthesis.</text>
</comment>
<dbReference type="InterPro" id="IPR050997">
    <property type="entry name" value="MAPEG"/>
</dbReference>
<dbReference type="GO" id="GO:0016740">
    <property type="term" value="F:transferase activity"/>
    <property type="evidence" value="ECO:0007669"/>
    <property type="project" value="UniProtKB-KW"/>
</dbReference>
<evidence type="ECO:0000256" key="13">
    <source>
        <dbReference type="ARBA" id="ARBA00037884"/>
    </source>
</evidence>
<dbReference type="InterPro" id="IPR001129">
    <property type="entry name" value="Membr-assoc_MAPEG"/>
</dbReference>
<dbReference type="Proteomes" id="UP001633002">
    <property type="component" value="Unassembled WGS sequence"/>
</dbReference>
<keyword evidence="2" id="KW-0808">Transferase</keyword>
<dbReference type="GO" id="GO:0005741">
    <property type="term" value="C:mitochondrial outer membrane"/>
    <property type="evidence" value="ECO:0007669"/>
    <property type="project" value="UniProtKB-SubCell"/>
</dbReference>
<keyword evidence="6" id="KW-0560">Oxidoreductase</keyword>
<dbReference type="GO" id="GO:0004464">
    <property type="term" value="F:leukotriene-C4 synthase activity"/>
    <property type="evidence" value="ECO:0007669"/>
    <property type="project" value="UniProtKB-EC"/>
</dbReference>
<keyword evidence="5 21" id="KW-1133">Transmembrane helix</keyword>
<evidence type="ECO:0000256" key="21">
    <source>
        <dbReference type="SAM" id="Phobius"/>
    </source>
</evidence>
<evidence type="ECO:0000256" key="20">
    <source>
        <dbReference type="ARBA" id="ARBA00076908"/>
    </source>
</evidence>
<proteinExistence type="predicted"/>
<keyword evidence="23" id="KW-1185">Reference proteome</keyword>
<keyword evidence="11" id="KW-0456">Lyase</keyword>
<dbReference type="FunFam" id="1.20.120.550:FF:000004">
    <property type="entry name" value="Microsomal glutathione S-transferase 3"/>
    <property type="match status" value="1"/>
</dbReference>
<dbReference type="AlphaFoldDB" id="A0ABD3GFJ8"/>
<dbReference type="InterPro" id="IPR023352">
    <property type="entry name" value="MAPEG-like_dom_sf"/>
</dbReference>
<keyword evidence="12" id="KW-0449">Lipoprotein</keyword>
<evidence type="ECO:0000313" key="22">
    <source>
        <dbReference type="EMBL" id="KAL3677693.1"/>
    </source>
</evidence>
<evidence type="ECO:0000256" key="12">
    <source>
        <dbReference type="ARBA" id="ARBA00023288"/>
    </source>
</evidence>
<dbReference type="PANTHER" id="PTHR10250">
    <property type="entry name" value="MICROSOMAL GLUTATHIONE S-TRANSFERASE"/>
    <property type="match status" value="1"/>
</dbReference>
<evidence type="ECO:0000256" key="15">
    <source>
        <dbReference type="ARBA" id="ARBA00039056"/>
    </source>
</evidence>
<evidence type="ECO:0000256" key="10">
    <source>
        <dbReference type="ARBA" id="ARBA00023139"/>
    </source>
</evidence>
<evidence type="ECO:0000313" key="23">
    <source>
        <dbReference type="Proteomes" id="UP001633002"/>
    </source>
</evidence>
<comment type="catalytic activity">
    <reaction evidence="16">
        <text>leukotriene C4 = leukotriene A4 + glutathione</text>
        <dbReference type="Rhea" id="RHEA:17617"/>
        <dbReference type="ChEBI" id="CHEBI:57463"/>
        <dbReference type="ChEBI" id="CHEBI:57925"/>
        <dbReference type="ChEBI" id="CHEBI:57973"/>
        <dbReference type="EC" id="4.4.1.20"/>
    </reaction>
    <physiologicalReaction direction="right-to-left" evidence="16">
        <dbReference type="Rhea" id="RHEA:17619"/>
    </physiologicalReaction>
</comment>
<feature type="transmembrane region" description="Helical" evidence="21">
    <location>
        <begin position="73"/>
        <end position="99"/>
    </location>
</feature>
<evidence type="ECO:0000256" key="7">
    <source>
        <dbReference type="ARBA" id="ARBA00023098"/>
    </source>
</evidence>
<dbReference type="EMBL" id="JBJQOH010000007">
    <property type="protein sequence ID" value="KAL3677693.1"/>
    <property type="molecule type" value="Genomic_DNA"/>
</dbReference>
<feature type="transmembrane region" description="Helical" evidence="21">
    <location>
        <begin position="9"/>
        <end position="28"/>
    </location>
</feature>
<dbReference type="Gene3D" id="1.20.120.550">
    <property type="entry name" value="Membrane associated eicosanoid/glutathione metabolism-like domain"/>
    <property type="match status" value="1"/>
</dbReference>
<evidence type="ECO:0000256" key="5">
    <source>
        <dbReference type="ARBA" id="ARBA00022989"/>
    </source>
</evidence>
<dbReference type="SUPFAM" id="SSF161084">
    <property type="entry name" value="MAPEG domain-like"/>
    <property type="match status" value="1"/>
</dbReference>
<evidence type="ECO:0000256" key="6">
    <source>
        <dbReference type="ARBA" id="ARBA00023002"/>
    </source>
</evidence>
<evidence type="ECO:0000256" key="8">
    <source>
        <dbReference type="ARBA" id="ARBA00023128"/>
    </source>
</evidence>
<evidence type="ECO:0000256" key="19">
    <source>
        <dbReference type="ARBA" id="ARBA00075145"/>
    </source>
</evidence>
<dbReference type="GO" id="GO:0016491">
    <property type="term" value="F:oxidoreductase activity"/>
    <property type="evidence" value="ECO:0007669"/>
    <property type="project" value="UniProtKB-KW"/>
</dbReference>
<evidence type="ECO:0000256" key="3">
    <source>
        <dbReference type="ARBA" id="ARBA00022692"/>
    </source>
</evidence>
<dbReference type="PANTHER" id="PTHR10250:SF22">
    <property type="entry name" value="MICROSOMAL GLUTATHIONE S-TRANSFERASE"/>
    <property type="match status" value="1"/>
</dbReference>
<evidence type="ECO:0000256" key="2">
    <source>
        <dbReference type="ARBA" id="ARBA00022679"/>
    </source>
</evidence>
<evidence type="ECO:0000256" key="14">
    <source>
        <dbReference type="ARBA" id="ARBA00037916"/>
    </source>
</evidence>
<name>A0ABD3GFJ8_9MARC</name>
<keyword evidence="10" id="KW-0564">Palmitate</keyword>
<comment type="caution">
    <text evidence="22">The sequence shown here is derived from an EMBL/GenBank/DDBJ whole genome shotgun (WGS) entry which is preliminary data.</text>
</comment>
<keyword evidence="3 21" id="KW-0812">Transmembrane</keyword>
<feature type="transmembrane region" description="Helical" evidence="21">
    <location>
        <begin position="120"/>
        <end position="141"/>
    </location>
</feature>
<dbReference type="GO" id="GO:0006629">
    <property type="term" value="P:lipid metabolic process"/>
    <property type="evidence" value="ECO:0007669"/>
    <property type="project" value="UniProtKB-KW"/>
</dbReference>
<evidence type="ECO:0000256" key="4">
    <source>
        <dbReference type="ARBA" id="ARBA00022787"/>
    </source>
</evidence>
<organism evidence="22 23">
    <name type="scientific">Riccia sorocarpa</name>
    <dbReference type="NCBI Taxonomy" id="122646"/>
    <lineage>
        <taxon>Eukaryota</taxon>
        <taxon>Viridiplantae</taxon>
        <taxon>Streptophyta</taxon>
        <taxon>Embryophyta</taxon>
        <taxon>Marchantiophyta</taxon>
        <taxon>Marchantiopsida</taxon>
        <taxon>Marchantiidae</taxon>
        <taxon>Marchantiales</taxon>
        <taxon>Ricciaceae</taxon>
        <taxon>Riccia</taxon>
    </lineage>
</organism>
<keyword evidence="4" id="KW-1000">Mitochondrion outer membrane</keyword>
<gene>
    <name evidence="22" type="ORF">R1sor_020649</name>
</gene>
<evidence type="ECO:0000256" key="18">
    <source>
        <dbReference type="ARBA" id="ARBA00069748"/>
    </source>
</evidence>
<evidence type="ECO:0000256" key="17">
    <source>
        <dbReference type="ARBA" id="ARBA00051411"/>
    </source>
</evidence>
<keyword evidence="9 21" id="KW-0472">Membrane</keyword>
<dbReference type="EC" id="4.4.1.20" evidence="15"/>
<dbReference type="GO" id="GO:0006691">
    <property type="term" value="P:leukotriene metabolic process"/>
    <property type="evidence" value="ECO:0007669"/>
    <property type="project" value="UniProtKB-ARBA"/>
</dbReference>